<evidence type="ECO:0000256" key="1">
    <source>
        <dbReference type="SAM" id="MobiDB-lite"/>
    </source>
</evidence>
<feature type="transmembrane region" description="Helical" evidence="2">
    <location>
        <begin position="337"/>
        <end position="359"/>
    </location>
</feature>
<proteinExistence type="predicted"/>
<feature type="transmembrane region" description="Helical" evidence="2">
    <location>
        <begin position="277"/>
        <end position="294"/>
    </location>
</feature>
<dbReference type="PANTHER" id="PTHR30373:SF2">
    <property type="entry name" value="UPF0603 PROTEIN YGCG"/>
    <property type="match status" value="1"/>
</dbReference>
<gene>
    <name evidence="4" type="ORF">OSH00_18125</name>
</gene>
<dbReference type="Proteomes" id="UP001146019">
    <property type="component" value="Unassembled WGS sequence"/>
</dbReference>
<sequence>MHLSNKAIYQQFILLALSLLLSISSHALSPQILEELKKDHILDTTQTLTTAEIEKLKQNNEVIFKQKKIDLKILMISSLSGEPIENAARDIFNTIKIGNAQQDNGVLLLIAKNDRKMRIEVGYGLEGDLTDIKSGRIIRNILAPHFKNDEYYTGIALAQNEIGQSPNLAIEVANHQQKAEEQPLAITSTQNTYQYPTQPENPHVIRLDQPSKNFINYFIVFIWNIMVSCILVIYFAPIYQTLKKQQIRIKGIPLFMIVFLPIHHLFCWIVTGLNFFLLFGLYILVLWMVAKFNHYRDIYKLIKLSTLPKKISKKYAVLFIGIPIILAFILPNHWMPVLMFFIFCPFILLLIWTLIYSIAKPYQRYYPVEYQKWFKETPSTSARSSSYSSSSSSSSSSRSSSSGTGSSSSSGRSSGGSSGGGGASGSW</sequence>
<dbReference type="RefSeq" id="WP_266131588.1">
    <property type="nucleotide sequence ID" value="NZ_JAPKMY010000012.1"/>
</dbReference>
<reference evidence="4" key="1">
    <citation type="submission" date="2022-11" db="EMBL/GenBank/DDBJ databases">
        <title>Biodiversity and phylogenetic relationships of bacteria.</title>
        <authorList>
            <person name="Machado R.A.R."/>
            <person name="Bhat A."/>
            <person name="Loulou A."/>
            <person name="Kallel S."/>
        </authorList>
    </citation>
    <scope>NUCLEOTIDE SEQUENCE</scope>
    <source>
        <strain evidence="4">A-IN1</strain>
    </source>
</reference>
<evidence type="ECO:0000313" key="5">
    <source>
        <dbReference type="Proteomes" id="UP001146019"/>
    </source>
</evidence>
<dbReference type="Pfam" id="PF04536">
    <property type="entry name" value="TPM_phosphatase"/>
    <property type="match status" value="1"/>
</dbReference>
<organism evidence="4 5">
    <name type="scientific">Acinetobacter nematophilus</name>
    <dbReference type="NCBI Taxonomy" id="2994642"/>
    <lineage>
        <taxon>Bacteria</taxon>
        <taxon>Pseudomonadati</taxon>
        <taxon>Pseudomonadota</taxon>
        <taxon>Gammaproteobacteria</taxon>
        <taxon>Moraxellales</taxon>
        <taxon>Moraxellaceae</taxon>
        <taxon>Acinetobacter</taxon>
    </lineage>
</organism>
<dbReference type="InterPro" id="IPR007621">
    <property type="entry name" value="TPM_dom"/>
</dbReference>
<accession>A0A9X3DW93</accession>
<feature type="transmembrane region" description="Helical" evidence="2">
    <location>
        <begin position="315"/>
        <end position="331"/>
    </location>
</feature>
<keyword evidence="2" id="KW-1133">Transmembrane helix</keyword>
<keyword evidence="2" id="KW-0472">Membrane</keyword>
<name>A0A9X3DW93_9GAMM</name>
<keyword evidence="5" id="KW-1185">Reference proteome</keyword>
<dbReference type="EMBL" id="JAPKMY010000012">
    <property type="protein sequence ID" value="MCX5469635.1"/>
    <property type="molecule type" value="Genomic_DNA"/>
</dbReference>
<evidence type="ECO:0000259" key="3">
    <source>
        <dbReference type="Pfam" id="PF04536"/>
    </source>
</evidence>
<evidence type="ECO:0000313" key="4">
    <source>
        <dbReference type="EMBL" id="MCX5469635.1"/>
    </source>
</evidence>
<dbReference type="Gene3D" id="3.10.310.50">
    <property type="match status" value="1"/>
</dbReference>
<comment type="caution">
    <text evidence="4">The sequence shown here is derived from an EMBL/GenBank/DDBJ whole genome shotgun (WGS) entry which is preliminary data.</text>
</comment>
<feature type="transmembrane region" description="Helical" evidence="2">
    <location>
        <begin position="214"/>
        <end position="239"/>
    </location>
</feature>
<feature type="compositionally biased region" description="Gly residues" evidence="1">
    <location>
        <begin position="413"/>
        <end position="427"/>
    </location>
</feature>
<dbReference type="PANTHER" id="PTHR30373">
    <property type="entry name" value="UPF0603 PROTEIN YGCG"/>
    <property type="match status" value="1"/>
</dbReference>
<dbReference type="AlphaFoldDB" id="A0A9X3DW93"/>
<evidence type="ECO:0000256" key="2">
    <source>
        <dbReference type="SAM" id="Phobius"/>
    </source>
</evidence>
<keyword evidence="2" id="KW-0812">Transmembrane</keyword>
<protein>
    <submittedName>
        <fullName evidence="4">TPM domain-containing protein</fullName>
    </submittedName>
</protein>
<feature type="region of interest" description="Disordered" evidence="1">
    <location>
        <begin position="377"/>
        <end position="427"/>
    </location>
</feature>
<feature type="compositionally biased region" description="Low complexity" evidence="1">
    <location>
        <begin position="379"/>
        <end position="412"/>
    </location>
</feature>
<feature type="domain" description="TPM" evidence="3">
    <location>
        <begin position="42"/>
        <end position="163"/>
    </location>
</feature>